<dbReference type="PANTHER" id="PTHR11289:SF0">
    <property type="entry name" value="BREAST CANCER TYPE 2 SUSCEPTIBILITY PROTEIN"/>
    <property type="match status" value="1"/>
</dbReference>
<dbReference type="AlphaFoldDB" id="A0A166HYW8"/>
<keyword evidence="3" id="KW-1185">Reference proteome</keyword>
<dbReference type="EMBL" id="LNRQ01000001">
    <property type="protein sequence ID" value="KZN10559.1"/>
    <property type="molecule type" value="Genomic_DNA"/>
</dbReference>
<dbReference type="PANTHER" id="PTHR11289">
    <property type="entry name" value="BREAST CANCER TYPE 2 SUSCEPTIBILITY PROTEIN BRCA2"/>
    <property type="match status" value="1"/>
</dbReference>
<organism evidence="1">
    <name type="scientific">Daucus carota subsp. sativus</name>
    <name type="common">Carrot</name>
    <dbReference type="NCBI Taxonomy" id="79200"/>
    <lineage>
        <taxon>Eukaryota</taxon>
        <taxon>Viridiplantae</taxon>
        <taxon>Streptophyta</taxon>
        <taxon>Embryophyta</taxon>
        <taxon>Tracheophyta</taxon>
        <taxon>Spermatophyta</taxon>
        <taxon>Magnoliopsida</taxon>
        <taxon>eudicotyledons</taxon>
        <taxon>Gunneridae</taxon>
        <taxon>Pentapetalae</taxon>
        <taxon>asterids</taxon>
        <taxon>campanulids</taxon>
        <taxon>Apiales</taxon>
        <taxon>Apiaceae</taxon>
        <taxon>Apioideae</taxon>
        <taxon>Scandiceae</taxon>
        <taxon>Daucinae</taxon>
        <taxon>Daucus</taxon>
        <taxon>Daucus sect. Daucus</taxon>
    </lineage>
</organism>
<evidence type="ECO:0000313" key="2">
    <source>
        <dbReference type="EMBL" id="WOG84222.1"/>
    </source>
</evidence>
<protein>
    <submittedName>
        <fullName evidence="1">Uncharacterized protein</fullName>
    </submittedName>
</protein>
<proteinExistence type="predicted"/>
<sequence length="211" mass="22219">MIKNNSNSNAVDKSTVAKVGCKCDKGCTIVYKLASGELFVGPKLKPLQISGAGLCGWASPVSPLETYIEAMIKNNSNSNAVDKSTVAKVGCKCDKGCTIVYKLASGELFVGPKLKPLQISGAGLCGWASPVSPLEGSMQLANHNCLGHDFFQPWYCCTISLKFLSTVNAIRDAPLSTSCPLGNCLSDQNLSRSRTGLCGWASPVSPLEVVP</sequence>
<dbReference type="GO" id="GO:0006355">
    <property type="term" value="P:regulation of DNA-templated transcription"/>
    <property type="evidence" value="ECO:0007669"/>
    <property type="project" value="TreeGrafter"/>
</dbReference>
<accession>A0A166HYW8</accession>
<gene>
    <name evidence="1" type="ORF">DCAR_003215</name>
    <name evidence="2" type="ORF">DCAR_0103404</name>
</gene>
<reference evidence="1" key="1">
    <citation type="journal article" date="2016" name="Nat. Genet.">
        <title>A high-quality carrot genome assembly provides new insights into carotenoid accumulation and asterid genome evolution.</title>
        <authorList>
            <person name="Iorizzo M."/>
            <person name="Ellison S."/>
            <person name="Senalik D."/>
            <person name="Zeng P."/>
            <person name="Satapoomin P."/>
            <person name="Huang J."/>
            <person name="Bowman M."/>
            <person name="Iovene M."/>
            <person name="Sanseverino W."/>
            <person name="Cavagnaro P."/>
            <person name="Yildiz M."/>
            <person name="Macko-Podgorni A."/>
            <person name="Moranska E."/>
            <person name="Grzebelus E."/>
            <person name="Grzebelus D."/>
            <person name="Ashrafi H."/>
            <person name="Zheng Z."/>
            <person name="Cheng S."/>
            <person name="Spooner D."/>
            <person name="Van Deynze A."/>
            <person name="Simon P."/>
        </authorList>
    </citation>
    <scope>NUCLEOTIDE SEQUENCE [LARGE SCALE GENOMIC DNA]</scope>
    <source>
        <tissue evidence="1">Leaf</tissue>
    </source>
</reference>
<dbReference type="Proteomes" id="UP000077755">
    <property type="component" value="Chromosome 1"/>
</dbReference>
<reference evidence="2" key="2">
    <citation type="submission" date="2022-03" db="EMBL/GenBank/DDBJ databases">
        <title>Draft title - Genomic analysis of global carrot germplasm unveils the trajectory of domestication and the origin of high carotenoid orange carrot.</title>
        <authorList>
            <person name="Iorizzo M."/>
            <person name="Ellison S."/>
            <person name="Senalik D."/>
            <person name="Macko-Podgorni A."/>
            <person name="Grzebelus D."/>
            <person name="Bostan H."/>
            <person name="Rolling W."/>
            <person name="Curaba J."/>
            <person name="Simon P."/>
        </authorList>
    </citation>
    <scope>NUCLEOTIDE SEQUENCE</scope>
    <source>
        <tissue evidence="2">Leaf</tissue>
    </source>
</reference>
<name>A0A166HYW8_DAUCS</name>
<evidence type="ECO:0000313" key="1">
    <source>
        <dbReference type="EMBL" id="KZN10559.1"/>
    </source>
</evidence>
<dbReference type="Gramene" id="KZN10559">
    <property type="protein sequence ID" value="KZN10559"/>
    <property type="gene ID" value="DCAR_003215"/>
</dbReference>
<evidence type="ECO:0000313" key="3">
    <source>
        <dbReference type="Proteomes" id="UP000077755"/>
    </source>
</evidence>
<dbReference type="EMBL" id="CP093343">
    <property type="protein sequence ID" value="WOG84222.1"/>
    <property type="molecule type" value="Genomic_DNA"/>
</dbReference>
<dbReference type="InterPro" id="IPR015525">
    <property type="entry name" value="BRCA2"/>
</dbReference>
<dbReference type="GO" id="GO:0000724">
    <property type="term" value="P:double-strand break repair via homologous recombination"/>
    <property type="evidence" value="ECO:0007669"/>
    <property type="project" value="InterPro"/>
</dbReference>